<feature type="transmembrane region" description="Helical" evidence="1">
    <location>
        <begin position="68"/>
        <end position="85"/>
    </location>
</feature>
<gene>
    <name evidence="2" type="ORF">GCM10014715_21760</name>
</gene>
<protein>
    <recommendedName>
        <fullName evidence="4">YcxB-like protein domain-containing protein</fullName>
    </recommendedName>
</protein>
<sequence length="177" mass="19180">MVMDMGREAVRETVELTYRHEVRDFASAVRARRKVSRSAGLMTGAMGLGFVAFALISAAGLAAGRVDAFALILMCYFGVGLPLIPQLQARSLARMADLIGPCRATVTDAGVTIRAEHTTVLHGWGARPVYRETPEVFALFSGDRNARCLTLLPKSGLADPADADRLRAILDRHLTRV</sequence>
<dbReference type="Proteomes" id="UP000641386">
    <property type="component" value="Unassembled WGS sequence"/>
</dbReference>
<dbReference type="RefSeq" id="WP_189898946.1">
    <property type="nucleotide sequence ID" value="NZ_BNBC01000007.1"/>
</dbReference>
<reference evidence="2" key="2">
    <citation type="submission" date="2020-09" db="EMBL/GenBank/DDBJ databases">
        <authorList>
            <person name="Sun Q."/>
            <person name="Ohkuma M."/>
        </authorList>
    </citation>
    <scope>NUCLEOTIDE SEQUENCE</scope>
    <source>
        <strain evidence="2">JCM 3302</strain>
    </source>
</reference>
<name>A0A918ZTR7_9ACTN</name>
<keyword evidence="1" id="KW-0472">Membrane</keyword>
<feature type="transmembrane region" description="Helical" evidence="1">
    <location>
        <begin position="39"/>
        <end position="62"/>
    </location>
</feature>
<dbReference type="EMBL" id="BNBC01000007">
    <property type="protein sequence ID" value="GHE67667.1"/>
    <property type="molecule type" value="Genomic_DNA"/>
</dbReference>
<keyword evidence="1" id="KW-1133">Transmembrane helix</keyword>
<comment type="caution">
    <text evidence="2">The sequence shown here is derived from an EMBL/GenBank/DDBJ whole genome shotgun (WGS) entry which is preliminary data.</text>
</comment>
<organism evidence="2 3">
    <name type="scientific">Streptomyces spiralis</name>
    <dbReference type="NCBI Taxonomy" id="66376"/>
    <lineage>
        <taxon>Bacteria</taxon>
        <taxon>Bacillati</taxon>
        <taxon>Actinomycetota</taxon>
        <taxon>Actinomycetes</taxon>
        <taxon>Kitasatosporales</taxon>
        <taxon>Streptomycetaceae</taxon>
        <taxon>Streptomyces</taxon>
    </lineage>
</organism>
<evidence type="ECO:0000256" key="1">
    <source>
        <dbReference type="SAM" id="Phobius"/>
    </source>
</evidence>
<proteinExistence type="predicted"/>
<keyword evidence="3" id="KW-1185">Reference proteome</keyword>
<evidence type="ECO:0000313" key="3">
    <source>
        <dbReference type="Proteomes" id="UP000641386"/>
    </source>
</evidence>
<evidence type="ECO:0008006" key="4">
    <source>
        <dbReference type="Google" id="ProtNLM"/>
    </source>
</evidence>
<accession>A0A918ZTR7</accession>
<evidence type="ECO:0000313" key="2">
    <source>
        <dbReference type="EMBL" id="GHE67667.1"/>
    </source>
</evidence>
<keyword evidence="1" id="KW-0812">Transmembrane</keyword>
<reference evidence="2" key="1">
    <citation type="journal article" date="2014" name="Int. J. Syst. Evol. Microbiol.">
        <title>Complete genome sequence of Corynebacterium casei LMG S-19264T (=DSM 44701T), isolated from a smear-ripened cheese.</title>
        <authorList>
            <consortium name="US DOE Joint Genome Institute (JGI-PGF)"/>
            <person name="Walter F."/>
            <person name="Albersmeier A."/>
            <person name="Kalinowski J."/>
            <person name="Ruckert C."/>
        </authorList>
    </citation>
    <scope>NUCLEOTIDE SEQUENCE</scope>
    <source>
        <strain evidence="2">JCM 3302</strain>
    </source>
</reference>
<dbReference type="AlphaFoldDB" id="A0A918ZTR7"/>